<dbReference type="Gene3D" id="3.30.497.10">
    <property type="entry name" value="Antithrombin, subunit I, domain 2"/>
    <property type="match status" value="1"/>
</dbReference>
<evidence type="ECO:0000256" key="1">
    <source>
        <dbReference type="RuleBase" id="RU000411"/>
    </source>
</evidence>
<comment type="similarity">
    <text evidence="1">Belongs to the serpin family.</text>
</comment>
<reference evidence="3 4" key="1">
    <citation type="submission" date="2021-03" db="EMBL/GenBank/DDBJ databases">
        <title>Genomic Encyclopedia of Type Strains, Phase IV (KMG-IV): sequencing the most valuable type-strain genomes for metagenomic binning, comparative biology and taxonomic classification.</title>
        <authorList>
            <person name="Goeker M."/>
        </authorList>
    </citation>
    <scope>NUCLEOTIDE SEQUENCE [LARGE SCALE GENOMIC DNA]</scope>
    <source>
        <strain evidence="3 4">DSM 27138</strain>
    </source>
</reference>
<dbReference type="InterPro" id="IPR000215">
    <property type="entry name" value="Serpin_fam"/>
</dbReference>
<dbReference type="Pfam" id="PF00079">
    <property type="entry name" value="Serpin"/>
    <property type="match status" value="1"/>
</dbReference>
<sequence length="415" mass="45001">MIIPTILRAPTALLFLGLFLAACGSTLPGPGNAGLAAPPPRPESVNPELARAADRFGVRLLRAVYAQRPGENLFLSPASAQVILTLAANGARGETQQEMLSALGYGDMALEAVNQGMRDLRGIMAHPGEKVELTTANAVWHQRGITVAPDFLSVATQQYGAQVSETTFGQPAAAEAINRWVSDQTRGRIPQLVDRTREDDRMWLVNALYFKGTWQQPFDPALTSERPFHLPGGATREIPFMHQTNGFGYLSEEGLTGVRLPYGQGDLALYLFMPDEWEGFVEGLTPERYADWIAAMGHRRIQLAVPKVKLTDRAELVEPLMAMGMQRAFVPGQADLTGLFTDSPALYISRVIQKTFLEINEEGTEAAAATGVGVTLTSAPVDPPPVVVLDRPFLLAIRDDRTGITLFLGAIVDPA</sequence>
<dbReference type="SMART" id="SM00093">
    <property type="entry name" value="SERPIN"/>
    <property type="match status" value="1"/>
</dbReference>
<evidence type="ECO:0000313" key="3">
    <source>
        <dbReference type="EMBL" id="MBP2016968.1"/>
    </source>
</evidence>
<protein>
    <submittedName>
        <fullName evidence="3">Serpin B</fullName>
    </submittedName>
</protein>
<dbReference type="InterPro" id="IPR023796">
    <property type="entry name" value="Serpin_dom"/>
</dbReference>
<dbReference type="PROSITE" id="PS00284">
    <property type="entry name" value="SERPIN"/>
    <property type="match status" value="1"/>
</dbReference>
<name>A0ABS4JN54_9FIRM</name>
<dbReference type="PANTHER" id="PTHR11461">
    <property type="entry name" value="SERINE PROTEASE INHIBITOR, SERPIN"/>
    <property type="match status" value="1"/>
</dbReference>
<dbReference type="PANTHER" id="PTHR11461:SF211">
    <property type="entry name" value="GH10112P-RELATED"/>
    <property type="match status" value="1"/>
</dbReference>
<feature type="domain" description="Serpin" evidence="2">
    <location>
        <begin position="58"/>
        <end position="414"/>
    </location>
</feature>
<dbReference type="InterPro" id="IPR042185">
    <property type="entry name" value="Serpin_sf_2"/>
</dbReference>
<dbReference type="SUPFAM" id="SSF56574">
    <property type="entry name" value="Serpins"/>
    <property type="match status" value="1"/>
</dbReference>
<dbReference type="InterPro" id="IPR042178">
    <property type="entry name" value="Serpin_sf_1"/>
</dbReference>
<proteinExistence type="inferred from homology"/>
<dbReference type="Proteomes" id="UP001519289">
    <property type="component" value="Unassembled WGS sequence"/>
</dbReference>
<dbReference type="InterPro" id="IPR023795">
    <property type="entry name" value="Serpin_CS"/>
</dbReference>
<dbReference type="Gene3D" id="2.30.39.10">
    <property type="entry name" value="Alpha-1-antitrypsin, domain 1"/>
    <property type="match status" value="1"/>
</dbReference>
<dbReference type="RefSeq" id="WP_245301907.1">
    <property type="nucleotide sequence ID" value="NZ_JAGGLG010000002.1"/>
</dbReference>
<dbReference type="InterPro" id="IPR036186">
    <property type="entry name" value="Serpin_sf"/>
</dbReference>
<gene>
    <name evidence="3" type="ORF">J2Z79_000342</name>
</gene>
<evidence type="ECO:0000313" key="4">
    <source>
        <dbReference type="Proteomes" id="UP001519289"/>
    </source>
</evidence>
<comment type="caution">
    <text evidence="3">The sequence shown here is derived from an EMBL/GenBank/DDBJ whole genome shotgun (WGS) entry which is preliminary data.</text>
</comment>
<accession>A0ABS4JN54</accession>
<evidence type="ECO:0000259" key="2">
    <source>
        <dbReference type="SMART" id="SM00093"/>
    </source>
</evidence>
<organism evidence="3 4">
    <name type="scientific">Symbiobacterium terraclitae</name>
    <dbReference type="NCBI Taxonomy" id="557451"/>
    <lineage>
        <taxon>Bacteria</taxon>
        <taxon>Bacillati</taxon>
        <taxon>Bacillota</taxon>
        <taxon>Clostridia</taxon>
        <taxon>Eubacteriales</taxon>
        <taxon>Symbiobacteriaceae</taxon>
        <taxon>Symbiobacterium</taxon>
    </lineage>
</organism>
<dbReference type="EMBL" id="JAGGLG010000002">
    <property type="protein sequence ID" value="MBP2016968.1"/>
    <property type="molecule type" value="Genomic_DNA"/>
</dbReference>
<dbReference type="CDD" id="cd19588">
    <property type="entry name" value="serpin_miropin-like"/>
    <property type="match status" value="1"/>
</dbReference>
<keyword evidence="4" id="KW-1185">Reference proteome</keyword>